<dbReference type="NCBIfam" id="TIGR03568">
    <property type="entry name" value="NeuC_NnaA"/>
    <property type="match status" value="1"/>
</dbReference>
<evidence type="ECO:0000259" key="1">
    <source>
        <dbReference type="Pfam" id="PF02350"/>
    </source>
</evidence>
<dbReference type="PANTHER" id="PTHR43174:SF3">
    <property type="entry name" value="UDP-N-ACETYLGLUCOSAMINE 2-EPIMERASE"/>
    <property type="match status" value="1"/>
</dbReference>
<dbReference type="eggNOG" id="COG0381">
    <property type="taxonomic scope" value="Bacteria"/>
</dbReference>
<name>H6LDS6_ACEWD</name>
<gene>
    <name evidence="2" type="primary">neuC</name>
    <name evidence="2" type="ordered locus">Awo_c24830</name>
</gene>
<dbReference type="InterPro" id="IPR029767">
    <property type="entry name" value="WecB-like"/>
</dbReference>
<dbReference type="Pfam" id="PF02350">
    <property type="entry name" value="Epimerase_2"/>
    <property type="match status" value="1"/>
</dbReference>
<organism evidence="2 3">
    <name type="scientific">Acetobacterium woodii (strain ATCC 29683 / DSM 1030 / JCM 2381 / KCTC 1655 / WB1)</name>
    <dbReference type="NCBI Taxonomy" id="931626"/>
    <lineage>
        <taxon>Bacteria</taxon>
        <taxon>Bacillati</taxon>
        <taxon>Bacillota</taxon>
        <taxon>Clostridia</taxon>
        <taxon>Eubacteriales</taxon>
        <taxon>Eubacteriaceae</taxon>
        <taxon>Acetobacterium</taxon>
    </lineage>
</organism>
<dbReference type="Proteomes" id="UP000007177">
    <property type="component" value="Chromosome"/>
</dbReference>
<dbReference type="Gene3D" id="3.40.50.2000">
    <property type="entry name" value="Glycogen Phosphorylase B"/>
    <property type="match status" value="2"/>
</dbReference>
<reference evidence="3" key="1">
    <citation type="submission" date="2011-07" db="EMBL/GenBank/DDBJ databases">
        <title>Complete genome sequence of Acetobacterium woodii.</title>
        <authorList>
            <person name="Poehlein A."/>
            <person name="Schmidt S."/>
            <person name="Kaster A.-K."/>
            <person name="Goenrich M."/>
            <person name="Vollmers J."/>
            <person name="Thuermer A."/>
            <person name="Gottschalk G."/>
            <person name="Thauer R.K."/>
            <person name="Daniel R."/>
            <person name="Mueller V."/>
        </authorList>
    </citation>
    <scope>NUCLEOTIDE SEQUENCE [LARGE SCALE GENOMIC DNA]</scope>
    <source>
        <strain evidence="3">ATCC 29683 / DSM 1030 / JCM 2381 / KCTC 1655 / WB1</strain>
    </source>
</reference>
<dbReference type="RefSeq" id="WP_014356840.1">
    <property type="nucleotide sequence ID" value="NC_016894.1"/>
</dbReference>
<sequence>MKKICVITSTRAEYGLLKNLIRKIDDDAELDLCLVVTGTHLSSEFGMTIHEIEEDGFPIAERIDILLSSDTMAAISKTMGLALILFSDVFQRQNPDMLIVLGDRYELIPICSCAMNAQVPISHISGGETTEGVIDECVRHCITKMSYLHFPACELYRKRIIQLGETPNRVFNFGDIGVEVIRTIDLYEKKEMEEIVGFSLERRYGCITFHPITLESELLEKQINELLIAITEFPKMHFIFTKSNSDANSRMINKKIDEYVAKHKNCVAFKSLGIRRYLSCVKYADVIIGNSSSGIVEAPSFGIPSVNIGDRQKGRLQASSVINCRPEANDIINAIDLSQTESFRIRAKNTINPYASGNTVECIINVIKDHLFEDKIDLKKKFYDVNFEVKE</sequence>
<feature type="domain" description="UDP-N-acetylglucosamine 2-epimerase" evidence="1">
    <location>
        <begin position="23"/>
        <end position="368"/>
    </location>
</feature>
<evidence type="ECO:0000313" key="2">
    <source>
        <dbReference type="EMBL" id="AFA49240.1"/>
    </source>
</evidence>
<protein>
    <submittedName>
        <fullName evidence="2">N-acetylglucosamine-6-phosphate 2-epimerase/N-acetylglucosamine-6-phosphatase NeuC</fullName>
        <ecNumber evidence="2">5.1.3.14</ecNumber>
    </submittedName>
</protein>
<keyword evidence="3" id="KW-1185">Reference proteome</keyword>
<keyword evidence="2" id="KW-0413">Isomerase</keyword>
<dbReference type="PANTHER" id="PTHR43174">
    <property type="entry name" value="UDP-N-ACETYLGLUCOSAMINE 2-EPIMERASE"/>
    <property type="match status" value="1"/>
</dbReference>
<dbReference type="AlphaFoldDB" id="H6LDS6"/>
<dbReference type="GO" id="GO:0008761">
    <property type="term" value="F:UDP-N-acetylglucosamine 2-epimerase activity"/>
    <property type="evidence" value="ECO:0007669"/>
    <property type="project" value="UniProtKB-EC"/>
</dbReference>
<reference evidence="2 3" key="2">
    <citation type="journal article" date="2012" name="PLoS ONE">
        <title>An ancient pathway combining carbon dioxide fixation with the generation and utilization of a sodium ion gradient for ATP synthesis.</title>
        <authorList>
            <person name="Poehlein A."/>
            <person name="Schmidt S."/>
            <person name="Kaster A.K."/>
            <person name="Goenrich M."/>
            <person name="Vollmers J."/>
            <person name="Thurmer A."/>
            <person name="Bertsch J."/>
            <person name="Schuchmann K."/>
            <person name="Voigt B."/>
            <person name="Hecker M."/>
            <person name="Daniel R."/>
            <person name="Thauer R.K."/>
            <person name="Gottschalk G."/>
            <person name="Muller V."/>
        </authorList>
    </citation>
    <scope>NUCLEOTIDE SEQUENCE [LARGE SCALE GENOMIC DNA]</scope>
    <source>
        <strain evidence="3">ATCC 29683 / DSM 1030 / JCM 2381 / KCTC 1655 / WB1</strain>
    </source>
</reference>
<dbReference type="GO" id="GO:0004553">
    <property type="term" value="F:hydrolase activity, hydrolyzing O-glycosyl compounds"/>
    <property type="evidence" value="ECO:0007669"/>
    <property type="project" value="InterPro"/>
</dbReference>
<dbReference type="EMBL" id="CP002987">
    <property type="protein sequence ID" value="AFA49240.1"/>
    <property type="molecule type" value="Genomic_DNA"/>
</dbReference>
<dbReference type="KEGG" id="awo:Awo_c24830"/>
<dbReference type="OrthoDB" id="9803238at2"/>
<dbReference type="SUPFAM" id="SSF53756">
    <property type="entry name" value="UDP-Glycosyltransferase/glycogen phosphorylase"/>
    <property type="match status" value="1"/>
</dbReference>
<dbReference type="InterPro" id="IPR020004">
    <property type="entry name" value="UDP-GlcNAc_Epase"/>
</dbReference>
<dbReference type="HOGENOM" id="CLU_061127_0_0_9"/>
<dbReference type="STRING" id="931626.Awo_c24830"/>
<dbReference type="EC" id="5.1.3.14" evidence="2"/>
<dbReference type="InterPro" id="IPR003331">
    <property type="entry name" value="UDP_GlcNAc_Epimerase_2_dom"/>
</dbReference>
<evidence type="ECO:0000313" key="3">
    <source>
        <dbReference type="Proteomes" id="UP000007177"/>
    </source>
</evidence>
<dbReference type="CDD" id="cd03786">
    <property type="entry name" value="GTB_UDP-GlcNAc_2-Epimerase"/>
    <property type="match status" value="1"/>
</dbReference>
<dbReference type="GO" id="GO:0006047">
    <property type="term" value="P:UDP-N-acetylglucosamine metabolic process"/>
    <property type="evidence" value="ECO:0007669"/>
    <property type="project" value="InterPro"/>
</dbReference>
<accession>H6LDS6</accession>
<proteinExistence type="predicted"/>